<sequence>MQITQIPSSLVTPLSQFLSDPETVLRQGGTSAVTVFHHNQPYFHVLTPEGWTHHFRADDEPAEPVTPSARNKNTEKIEQNNFQFLSHLLVKAETHRSQRGEVSRDSVNILKNRLTAHVLPFFSNHAPSMTTETVLESFVEYLCEKKFSTTTVSQYLVIVRKLLKLAVRQKLLHELPQIPKVQILHRPRSMLSVAEYKTMVTTAHRLTRQKLIAPKVKRTGPTAGKFWIAQKHLTLMPDMAWAIRFMVNSFIRPGDLRQLKHKHIQICRGEHLYLKLNAPETKRHDATMVSLRPAVHVYEKLLQSAQLQGFGNPDDYVFLPAEQDREYALSVLGFWFKWVMREAGLNTEDTWARPRTLYCLRHTAIMFRLLYGQGIDMLTLARNARTSIQVIERFYASSLNGEMNVGILQSRRNNNQQRKRDQVI</sequence>
<evidence type="ECO:0000256" key="1">
    <source>
        <dbReference type="ARBA" id="ARBA00023125"/>
    </source>
</evidence>
<comment type="caution">
    <text evidence="4">The sequence shown here is derived from an EMBL/GenBank/DDBJ whole genome shotgun (WGS) entry which is preliminary data.</text>
</comment>
<dbReference type="Gene3D" id="1.10.443.10">
    <property type="entry name" value="Intergrase catalytic core"/>
    <property type="match status" value="1"/>
</dbReference>
<dbReference type="InterPro" id="IPR011010">
    <property type="entry name" value="DNA_brk_join_enz"/>
</dbReference>
<organism evidence="4 5">
    <name type="scientific">Limnohabitans radicicola</name>
    <dbReference type="NCBI Taxonomy" id="2771427"/>
    <lineage>
        <taxon>Bacteria</taxon>
        <taxon>Pseudomonadati</taxon>
        <taxon>Pseudomonadota</taxon>
        <taxon>Betaproteobacteria</taxon>
        <taxon>Burkholderiales</taxon>
        <taxon>Comamonadaceae</taxon>
        <taxon>Limnohabitans</taxon>
    </lineage>
</organism>
<dbReference type="InterPro" id="IPR010998">
    <property type="entry name" value="Integrase_recombinase_N"/>
</dbReference>
<keyword evidence="2" id="KW-0233">DNA recombination</keyword>
<keyword evidence="5" id="KW-1185">Reference proteome</keyword>
<dbReference type="GO" id="GO:0006310">
    <property type="term" value="P:DNA recombination"/>
    <property type="evidence" value="ECO:0007669"/>
    <property type="project" value="UniProtKB-KW"/>
</dbReference>
<protein>
    <submittedName>
        <fullName evidence="4">Phage integrase SAM-like domain-containing protein</fullName>
    </submittedName>
</protein>
<evidence type="ECO:0000313" key="4">
    <source>
        <dbReference type="EMBL" id="MBD8050444.1"/>
    </source>
</evidence>
<feature type="domain" description="Phage integrase SAM-like" evidence="3">
    <location>
        <begin position="129"/>
        <end position="176"/>
    </location>
</feature>
<dbReference type="GO" id="GO:0015074">
    <property type="term" value="P:DNA integration"/>
    <property type="evidence" value="ECO:0007669"/>
    <property type="project" value="InterPro"/>
</dbReference>
<dbReference type="EMBL" id="JACYFT010000002">
    <property type="protein sequence ID" value="MBD8050444.1"/>
    <property type="molecule type" value="Genomic_DNA"/>
</dbReference>
<dbReference type="AlphaFoldDB" id="A0A927FFH8"/>
<dbReference type="Gene3D" id="1.10.150.130">
    <property type="match status" value="1"/>
</dbReference>
<reference evidence="4" key="1">
    <citation type="submission" date="2020-09" db="EMBL/GenBank/DDBJ databases">
        <title>Genome seq and assembly of Limnohabitants sp.</title>
        <authorList>
            <person name="Chhetri G."/>
        </authorList>
    </citation>
    <scope>NUCLEOTIDE SEQUENCE</scope>
    <source>
        <strain evidence="4">JUR4</strain>
    </source>
</reference>
<dbReference type="GO" id="GO:0003677">
    <property type="term" value="F:DNA binding"/>
    <property type="evidence" value="ECO:0007669"/>
    <property type="project" value="UniProtKB-KW"/>
</dbReference>
<evidence type="ECO:0000259" key="3">
    <source>
        <dbReference type="Pfam" id="PF13102"/>
    </source>
</evidence>
<dbReference type="Pfam" id="PF13102">
    <property type="entry name" value="Phage_int_SAM_5"/>
    <property type="match status" value="1"/>
</dbReference>
<proteinExistence type="predicted"/>
<dbReference type="InterPro" id="IPR025269">
    <property type="entry name" value="SAM-like_dom"/>
</dbReference>
<evidence type="ECO:0000313" key="5">
    <source>
        <dbReference type="Proteomes" id="UP000647424"/>
    </source>
</evidence>
<dbReference type="SUPFAM" id="SSF56349">
    <property type="entry name" value="DNA breaking-rejoining enzymes"/>
    <property type="match status" value="1"/>
</dbReference>
<dbReference type="Proteomes" id="UP000647424">
    <property type="component" value="Unassembled WGS sequence"/>
</dbReference>
<accession>A0A927FFH8</accession>
<name>A0A927FFH8_9BURK</name>
<dbReference type="RefSeq" id="WP_191818958.1">
    <property type="nucleotide sequence ID" value="NZ_JACYFT010000002.1"/>
</dbReference>
<evidence type="ECO:0000256" key="2">
    <source>
        <dbReference type="ARBA" id="ARBA00023172"/>
    </source>
</evidence>
<gene>
    <name evidence="4" type="ORF">IC609_07800</name>
</gene>
<dbReference type="InterPro" id="IPR013762">
    <property type="entry name" value="Integrase-like_cat_sf"/>
</dbReference>
<keyword evidence="1" id="KW-0238">DNA-binding</keyword>